<evidence type="ECO:0008006" key="3">
    <source>
        <dbReference type="Google" id="ProtNLM"/>
    </source>
</evidence>
<dbReference type="SUPFAM" id="SSF55961">
    <property type="entry name" value="Bet v1-like"/>
    <property type="match status" value="1"/>
</dbReference>
<dbReference type="InterPro" id="IPR023393">
    <property type="entry name" value="START-like_dom_sf"/>
</dbReference>
<dbReference type="RefSeq" id="WP_246568320.1">
    <property type="nucleotide sequence ID" value="NZ_AP023359.1"/>
</dbReference>
<evidence type="ECO:0000313" key="2">
    <source>
        <dbReference type="Proteomes" id="UP000680866"/>
    </source>
</evidence>
<dbReference type="AlphaFoldDB" id="A0A810MSQ3"/>
<reference evidence="1" key="1">
    <citation type="submission" date="2020-08" db="EMBL/GenBank/DDBJ databases">
        <title>Whole genome shotgun sequence of Polymorphospora rubra NBRC 101157.</title>
        <authorList>
            <person name="Komaki H."/>
            <person name="Tamura T."/>
        </authorList>
    </citation>
    <scope>NUCLEOTIDE SEQUENCE</scope>
    <source>
        <strain evidence="1">NBRC 101157</strain>
    </source>
</reference>
<dbReference type="KEGG" id="pry:Prubr_10030"/>
<dbReference type="Gene3D" id="3.30.530.20">
    <property type="match status" value="1"/>
</dbReference>
<sequence length="108" mass="11472">MPVDTQRSMSAPPEVVFNTATDPDRVGAWLPEPLLAANDRRAGDQPLEARWAAPDGWSAVLRVDEVPAGGALARLRLEADNAPDRLTGIAEEALTCLAREVADNLTAG</sequence>
<accession>A0A810MSQ3</accession>
<organism evidence="1 2">
    <name type="scientific">Polymorphospora rubra</name>
    <dbReference type="NCBI Taxonomy" id="338584"/>
    <lineage>
        <taxon>Bacteria</taxon>
        <taxon>Bacillati</taxon>
        <taxon>Actinomycetota</taxon>
        <taxon>Actinomycetes</taxon>
        <taxon>Micromonosporales</taxon>
        <taxon>Micromonosporaceae</taxon>
        <taxon>Polymorphospora</taxon>
    </lineage>
</organism>
<gene>
    <name evidence="1" type="ORF">Prubr_10030</name>
</gene>
<dbReference type="Proteomes" id="UP000680866">
    <property type="component" value="Chromosome"/>
</dbReference>
<name>A0A810MSQ3_9ACTN</name>
<keyword evidence="2" id="KW-1185">Reference proteome</keyword>
<proteinExistence type="predicted"/>
<evidence type="ECO:0000313" key="1">
    <source>
        <dbReference type="EMBL" id="BCJ63982.1"/>
    </source>
</evidence>
<protein>
    <recommendedName>
        <fullName evidence="3">SRPBCC family protein</fullName>
    </recommendedName>
</protein>
<dbReference type="EMBL" id="AP023359">
    <property type="protein sequence ID" value="BCJ63982.1"/>
    <property type="molecule type" value="Genomic_DNA"/>
</dbReference>